<sequence length="65" mass="6826">VLSILVFTVPLSGQNSGWIPEMVPTDSTAAPAPWGPGEHLVYNVKLGWFGVGSGALSVEGFDNVR</sequence>
<dbReference type="EMBL" id="UINC01140629">
    <property type="protein sequence ID" value="SVD27887.1"/>
    <property type="molecule type" value="Genomic_DNA"/>
</dbReference>
<proteinExistence type="predicted"/>
<feature type="non-terminal residue" evidence="1">
    <location>
        <position position="65"/>
    </location>
</feature>
<accession>A0A382U1N1</accession>
<name>A0A382U1N1_9ZZZZ</name>
<dbReference type="AlphaFoldDB" id="A0A382U1N1"/>
<evidence type="ECO:0000313" key="1">
    <source>
        <dbReference type="EMBL" id="SVD27887.1"/>
    </source>
</evidence>
<reference evidence="1" key="1">
    <citation type="submission" date="2018-05" db="EMBL/GenBank/DDBJ databases">
        <authorList>
            <person name="Lanie J.A."/>
            <person name="Ng W.-L."/>
            <person name="Kazmierczak K.M."/>
            <person name="Andrzejewski T.M."/>
            <person name="Davidsen T.M."/>
            <person name="Wayne K.J."/>
            <person name="Tettelin H."/>
            <person name="Glass J.I."/>
            <person name="Rusch D."/>
            <person name="Podicherti R."/>
            <person name="Tsui H.-C.T."/>
            <person name="Winkler M.E."/>
        </authorList>
    </citation>
    <scope>NUCLEOTIDE SEQUENCE</scope>
</reference>
<gene>
    <name evidence="1" type="ORF">METZ01_LOCUS380741</name>
</gene>
<organism evidence="1">
    <name type="scientific">marine metagenome</name>
    <dbReference type="NCBI Taxonomy" id="408172"/>
    <lineage>
        <taxon>unclassified sequences</taxon>
        <taxon>metagenomes</taxon>
        <taxon>ecological metagenomes</taxon>
    </lineage>
</organism>
<feature type="non-terminal residue" evidence="1">
    <location>
        <position position="1"/>
    </location>
</feature>
<protein>
    <submittedName>
        <fullName evidence="1">Uncharacterized protein</fullName>
    </submittedName>
</protein>